<gene>
    <name evidence="1" type="ORF">GCM10007855_41120</name>
</gene>
<name>A0ABQ6AMS7_9GAMM</name>
<proteinExistence type="predicted"/>
<protein>
    <submittedName>
        <fullName evidence="1">Uncharacterized protein</fullName>
    </submittedName>
</protein>
<dbReference type="EMBL" id="BSOU01000031">
    <property type="protein sequence ID" value="GLR77237.1"/>
    <property type="molecule type" value="Genomic_DNA"/>
</dbReference>
<accession>A0ABQ6AMS7</accession>
<keyword evidence="2" id="KW-1185">Reference proteome</keyword>
<organism evidence="1 2">
    <name type="scientific">Aliivibrio sifiae</name>
    <dbReference type="NCBI Taxonomy" id="566293"/>
    <lineage>
        <taxon>Bacteria</taxon>
        <taxon>Pseudomonadati</taxon>
        <taxon>Pseudomonadota</taxon>
        <taxon>Gammaproteobacteria</taxon>
        <taxon>Vibrionales</taxon>
        <taxon>Vibrionaceae</taxon>
        <taxon>Aliivibrio</taxon>
    </lineage>
</organism>
<comment type="caution">
    <text evidence="1">The sequence shown here is derived from an EMBL/GenBank/DDBJ whole genome shotgun (WGS) entry which is preliminary data.</text>
</comment>
<dbReference type="RefSeq" id="WP_211295954.1">
    <property type="nucleotide sequence ID" value="NZ_BSOU01000031.1"/>
</dbReference>
<sequence>MFKHPELQSIPGYVPVVILDLPEEECIATSVRHNIARGVHQVELTSNLSIHLKALGLSNDNIGKELGMDRDEVLRMQQITGLASVFQEQDFSKSWN</sequence>
<reference evidence="2" key="1">
    <citation type="journal article" date="2019" name="Int. J. Syst. Evol. Microbiol.">
        <title>The Global Catalogue of Microorganisms (GCM) 10K type strain sequencing project: providing services to taxonomists for standard genome sequencing and annotation.</title>
        <authorList>
            <consortium name="The Broad Institute Genomics Platform"/>
            <consortium name="The Broad Institute Genome Sequencing Center for Infectious Disease"/>
            <person name="Wu L."/>
            <person name="Ma J."/>
        </authorList>
    </citation>
    <scope>NUCLEOTIDE SEQUENCE [LARGE SCALE GENOMIC DNA]</scope>
    <source>
        <strain evidence="2">NBRC 105001</strain>
    </source>
</reference>
<evidence type="ECO:0000313" key="2">
    <source>
        <dbReference type="Proteomes" id="UP001156660"/>
    </source>
</evidence>
<evidence type="ECO:0000313" key="1">
    <source>
        <dbReference type="EMBL" id="GLR77237.1"/>
    </source>
</evidence>
<dbReference type="Proteomes" id="UP001156660">
    <property type="component" value="Unassembled WGS sequence"/>
</dbReference>